<dbReference type="Gene3D" id="3.30.70.2330">
    <property type="match status" value="1"/>
</dbReference>
<evidence type="ECO:0000256" key="2">
    <source>
        <dbReference type="ARBA" id="ARBA00022801"/>
    </source>
</evidence>
<organism evidence="4">
    <name type="scientific">freshwater metagenome</name>
    <dbReference type="NCBI Taxonomy" id="449393"/>
    <lineage>
        <taxon>unclassified sequences</taxon>
        <taxon>metagenomes</taxon>
        <taxon>ecological metagenomes</taxon>
    </lineage>
</organism>
<reference evidence="4" key="1">
    <citation type="submission" date="2020-05" db="EMBL/GenBank/DDBJ databases">
        <authorList>
            <person name="Chiriac C."/>
            <person name="Salcher M."/>
            <person name="Ghai R."/>
            <person name="Kavagutti S V."/>
        </authorList>
    </citation>
    <scope>NUCLEOTIDE SEQUENCE</scope>
</reference>
<dbReference type="EMBL" id="CAFBLJ010000025">
    <property type="protein sequence ID" value="CAB4864678.1"/>
    <property type="molecule type" value="Genomic_DNA"/>
</dbReference>
<evidence type="ECO:0000313" key="4">
    <source>
        <dbReference type="EMBL" id="CAB4715357.1"/>
    </source>
</evidence>
<dbReference type="GO" id="GO:0016818">
    <property type="term" value="F:hydrolase activity, acting on acid anhydrides, in phosphorus-containing anhydrides"/>
    <property type="evidence" value="ECO:0007669"/>
    <property type="project" value="InterPro"/>
</dbReference>
<dbReference type="InterPro" id="IPR014905">
    <property type="entry name" value="HIRAN"/>
</dbReference>
<evidence type="ECO:0000259" key="3">
    <source>
        <dbReference type="Pfam" id="PF08797"/>
    </source>
</evidence>
<dbReference type="GO" id="GO:0003676">
    <property type="term" value="F:nucleic acid binding"/>
    <property type="evidence" value="ECO:0007669"/>
    <property type="project" value="InterPro"/>
</dbReference>
<accession>A0A6J6QV44</accession>
<feature type="domain" description="HIRAN" evidence="3">
    <location>
        <begin position="59"/>
        <end position="112"/>
    </location>
</feature>
<dbReference type="EMBL" id="CAEZYH010000018">
    <property type="protein sequence ID" value="CAB4715357.1"/>
    <property type="molecule type" value="Genomic_DNA"/>
</dbReference>
<name>A0A6J6QV44_9ZZZZ</name>
<gene>
    <name evidence="4" type="ORF">UFOPK2658_00657</name>
    <name evidence="5" type="ORF">UFOPK3304_00658</name>
</gene>
<sequence length="135" mass="15521">MVTWTKTFGEPKIRNRFIPQELLVVRGARYHQEAIKELLNFPVPQSTYNPNPPSGSREPALWGDFKARLEPINHEKDPNAIQVMVDGKRVGFIGRDRNQILKPLLEGSSTELDCTIFWNGDPDADYQFYTVQLFS</sequence>
<dbReference type="Pfam" id="PF08797">
    <property type="entry name" value="HIRAN"/>
    <property type="match status" value="1"/>
</dbReference>
<proteinExistence type="predicted"/>
<keyword evidence="1" id="KW-0479">Metal-binding</keyword>
<evidence type="ECO:0000313" key="5">
    <source>
        <dbReference type="EMBL" id="CAB4864678.1"/>
    </source>
</evidence>
<protein>
    <submittedName>
        <fullName evidence="4">Unannotated protein</fullName>
    </submittedName>
</protein>
<dbReference type="GO" id="GO:0008270">
    <property type="term" value="F:zinc ion binding"/>
    <property type="evidence" value="ECO:0007669"/>
    <property type="project" value="InterPro"/>
</dbReference>
<keyword evidence="2" id="KW-0378">Hydrolase</keyword>
<dbReference type="AlphaFoldDB" id="A0A6J6QV44"/>
<evidence type="ECO:0000256" key="1">
    <source>
        <dbReference type="ARBA" id="ARBA00022723"/>
    </source>
</evidence>